<protein>
    <submittedName>
        <fullName evidence="2">Uncharacterized protein</fullName>
    </submittedName>
</protein>
<feature type="transmembrane region" description="Helical" evidence="1">
    <location>
        <begin position="393"/>
        <end position="413"/>
    </location>
</feature>
<gene>
    <name evidence="2" type="ORF">Bhyg_10848</name>
</gene>
<evidence type="ECO:0000313" key="3">
    <source>
        <dbReference type="Proteomes" id="UP001151699"/>
    </source>
</evidence>
<organism evidence="2 3">
    <name type="scientific">Pseudolycoriella hygida</name>
    <dbReference type="NCBI Taxonomy" id="35572"/>
    <lineage>
        <taxon>Eukaryota</taxon>
        <taxon>Metazoa</taxon>
        <taxon>Ecdysozoa</taxon>
        <taxon>Arthropoda</taxon>
        <taxon>Hexapoda</taxon>
        <taxon>Insecta</taxon>
        <taxon>Pterygota</taxon>
        <taxon>Neoptera</taxon>
        <taxon>Endopterygota</taxon>
        <taxon>Diptera</taxon>
        <taxon>Nematocera</taxon>
        <taxon>Sciaroidea</taxon>
        <taxon>Sciaridae</taxon>
        <taxon>Pseudolycoriella</taxon>
    </lineage>
</organism>
<sequence>MGEFINLLNTQSVRSFSDGSMLTILDELMDNTEYDIHLNVAGQRKGIYSIQITDGSNTSNANRGYSVDVTAMYNINSFDEMNDYPNEQTVEISWKEVDNSHLLRSQRLVSDELEVDEPQPIDTEVDDVDEFEKNEFTPRYFKFPNNEDDGLMNNQEDANASSVAIEVDDMMGRNTLQAVTKIELGVQSQLLASPGQTVQIYYEITNLREEPTFHNFQVVDEKRFLRSLSPMSMWLAAGQTQSAIVTVYIPPNAQIGDKDKITFTSQGLGLASQAATLTVTSSTAIQDTRQPSMWWGFGSRCEGRTGAGQCASSVWSLEVSTQDTDTGILRIQSRPAGIIVRNAFTAGTTSEVKATYTSSCCTTRVTITSYDLAGNQRSHTVDVTEFILNEASIAAISLGVVLLIILICLAIGLNEAFFLSVKVSVRIVLNNVYSLDNFIDTMLFIHLQKIKKLVGYDTVFSMINNFEYYIYKSSEQIVEVYQFLIII</sequence>
<dbReference type="Proteomes" id="UP001151699">
    <property type="component" value="Chromosome X"/>
</dbReference>
<keyword evidence="3" id="KW-1185">Reference proteome</keyword>
<evidence type="ECO:0000256" key="1">
    <source>
        <dbReference type="SAM" id="Phobius"/>
    </source>
</evidence>
<keyword evidence="1" id="KW-0812">Transmembrane</keyword>
<accession>A0A9Q0RXS6</accession>
<dbReference type="OrthoDB" id="6610237at2759"/>
<dbReference type="AlphaFoldDB" id="A0A9Q0RXS6"/>
<name>A0A9Q0RXS6_9DIPT</name>
<proteinExistence type="predicted"/>
<keyword evidence="1" id="KW-1133">Transmembrane helix</keyword>
<evidence type="ECO:0000313" key="2">
    <source>
        <dbReference type="EMBL" id="KAJ6638115.1"/>
    </source>
</evidence>
<dbReference type="EMBL" id="WJQU01000003">
    <property type="protein sequence ID" value="KAJ6638115.1"/>
    <property type="molecule type" value="Genomic_DNA"/>
</dbReference>
<reference evidence="2" key="1">
    <citation type="submission" date="2022-07" db="EMBL/GenBank/DDBJ databases">
        <authorList>
            <person name="Trinca V."/>
            <person name="Uliana J.V.C."/>
            <person name="Torres T.T."/>
            <person name="Ward R.J."/>
            <person name="Monesi N."/>
        </authorList>
    </citation>
    <scope>NUCLEOTIDE SEQUENCE</scope>
    <source>
        <strain evidence="2">HSMRA1968</strain>
        <tissue evidence="2">Whole embryos</tissue>
    </source>
</reference>
<keyword evidence="1" id="KW-0472">Membrane</keyword>
<comment type="caution">
    <text evidence="2">The sequence shown here is derived from an EMBL/GenBank/DDBJ whole genome shotgun (WGS) entry which is preliminary data.</text>
</comment>